<proteinExistence type="predicted"/>
<dbReference type="Proteomes" id="UP000233100">
    <property type="component" value="Chromosome 13"/>
</dbReference>
<accession>A0A7N9IEQ5</accession>
<reference evidence="1" key="2">
    <citation type="submission" date="2025-08" db="UniProtKB">
        <authorList>
            <consortium name="Ensembl"/>
        </authorList>
    </citation>
    <scope>IDENTIFICATION</scope>
</reference>
<dbReference type="AlphaFoldDB" id="A0A7N9IEQ5"/>
<sequence>MHCLTLCIFSFNGSWIHVQNMQVCYIVVHTPWWFAEPINPSSILEFSFTSI</sequence>
<reference evidence="1" key="3">
    <citation type="submission" date="2025-09" db="UniProtKB">
        <authorList>
            <consortium name="Ensembl"/>
        </authorList>
    </citation>
    <scope>IDENTIFICATION</scope>
</reference>
<name>A0A7N9IEQ5_MACFA</name>
<evidence type="ECO:0000313" key="2">
    <source>
        <dbReference type="Proteomes" id="UP000233100"/>
    </source>
</evidence>
<dbReference type="Ensembl" id="ENSMFAT00000076106.1">
    <property type="protein sequence ID" value="ENSMFAP00000057508.1"/>
    <property type="gene ID" value="ENSMFAG00000057295.1"/>
</dbReference>
<keyword evidence="2" id="KW-1185">Reference proteome</keyword>
<protein>
    <submittedName>
        <fullName evidence="1">Uncharacterized protein</fullName>
    </submittedName>
</protein>
<dbReference type="GeneTree" id="ENSGT01030000239935"/>
<reference evidence="1 2" key="1">
    <citation type="submission" date="2013-03" db="EMBL/GenBank/DDBJ databases">
        <authorList>
            <person name="Warren W."/>
            <person name="Wilson R.K."/>
        </authorList>
    </citation>
    <scope>NUCLEOTIDE SEQUENCE</scope>
</reference>
<organism evidence="1 2">
    <name type="scientific">Macaca fascicularis</name>
    <name type="common">Crab-eating macaque</name>
    <name type="synonym">Cynomolgus monkey</name>
    <dbReference type="NCBI Taxonomy" id="9541"/>
    <lineage>
        <taxon>Eukaryota</taxon>
        <taxon>Metazoa</taxon>
        <taxon>Chordata</taxon>
        <taxon>Craniata</taxon>
        <taxon>Vertebrata</taxon>
        <taxon>Euteleostomi</taxon>
        <taxon>Mammalia</taxon>
        <taxon>Eutheria</taxon>
        <taxon>Euarchontoglires</taxon>
        <taxon>Primates</taxon>
        <taxon>Haplorrhini</taxon>
        <taxon>Catarrhini</taxon>
        <taxon>Cercopithecidae</taxon>
        <taxon>Cercopithecinae</taxon>
        <taxon>Macaca</taxon>
    </lineage>
</organism>
<evidence type="ECO:0000313" key="1">
    <source>
        <dbReference type="Ensembl" id="ENSMFAP00000057508.1"/>
    </source>
</evidence>